<feature type="domain" description="FAD-binding" evidence="2">
    <location>
        <begin position="3"/>
        <end position="339"/>
    </location>
</feature>
<dbReference type="EMBL" id="CP024172">
    <property type="protein sequence ID" value="AZW16734.1"/>
    <property type="molecule type" value="Genomic_DNA"/>
</dbReference>
<evidence type="ECO:0000313" key="4">
    <source>
        <dbReference type="Proteomes" id="UP000282741"/>
    </source>
</evidence>
<organism evidence="3 4">
    <name type="scientific">Bordetella hinzii</name>
    <dbReference type="NCBI Taxonomy" id="103855"/>
    <lineage>
        <taxon>Bacteria</taxon>
        <taxon>Pseudomonadati</taxon>
        <taxon>Pseudomonadota</taxon>
        <taxon>Betaproteobacteria</taxon>
        <taxon>Burkholderiales</taxon>
        <taxon>Alcaligenaceae</taxon>
        <taxon>Bordetella</taxon>
    </lineage>
</organism>
<dbReference type="PRINTS" id="PR00420">
    <property type="entry name" value="RNGMNOXGNASE"/>
</dbReference>
<accession>A0AAN1RVD9</accession>
<keyword evidence="1" id="KW-0560">Oxidoreductase</keyword>
<dbReference type="Gene3D" id="3.30.9.10">
    <property type="entry name" value="D-Amino Acid Oxidase, subunit A, domain 2"/>
    <property type="match status" value="1"/>
</dbReference>
<evidence type="ECO:0000313" key="3">
    <source>
        <dbReference type="EMBL" id="AZW16734.1"/>
    </source>
</evidence>
<name>A0AAN1RVD9_9BORD</name>
<dbReference type="InterPro" id="IPR036188">
    <property type="entry name" value="FAD/NAD-bd_sf"/>
</dbReference>
<dbReference type="Proteomes" id="UP000282741">
    <property type="component" value="Chromosome"/>
</dbReference>
<dbReference type="RefSeq" id="WP_048940425.1">
    <property type="nucleotide sequence ID" value="NZ_CP012077.1"/>
</dbReference>
<dbReference type="NCBIfam" id="NF004829">
    <property type="entry name" value="PRK06183.1-3"/>
    <property type="match status" value="1"/>
</dbReference>
<dbReference type="Pfam" id="PF01494">
    <property type="entry name" value="FAD_binding_3"/>
    <property type="match status" value="1"/>
</dbReference>
<dbReference type="AlphaFoldDB" id="A0AAN1RVD9"/>
<dbReference type="InterPro" id="IPR002938">
    <property type="entry name" value="FAD-bd"/>
</dbReference>
<dbReference type="GO" id="GO:0008688">
    <property type="term" value="F:3-(3-hydroxyphenyl)propionate hydroxylase activity"/>
    <property type="evidence" value="ECO:0007669"/>
    <property type="project" value="TreeGrafter"/>
</dbReference>
<dbReference type="PANTHER" id="PTHR43476">
    <property type="entry name" value="3-(3-HYDROXY-PHENYL)PROPIONATE/3-HYDROXYCINNAMIC ACID HYDROXYLASE"/>
    <property type="match status" value="1"/>
</dbReference>
<keyword evidence="3" id="KW-0503">Monooxygenase</keyword>
<dbReference type="GO" id="GO:0071949">
    <property type="term" value="F:FAD binding"/>
    <property type="evidence" value="ECO:0007669"/>
    <property type="project" value="InterPro"/>
</dbReference>
<sequence length="519" mass="57000">MQDVDVAIVGCGPTGATLGNLLAGRGHRIALLDRATEIYPKPRAITADHEALRAFQECGLAEEISAGAIAHPGTDYLGVRGQVIKRFYPLDSLPPLAWEPTFMFAQPELEAVLRRGLQHHGNARMMLGRELLAYEQDDTGVSLRLDGGELLRARYLLACDGGRSLVRKQAGVGVEDLAFDENWIIIDAHLRGHTALPERCVQYCRPSRPGTYIVGPGLLRRWEIKMLPGERPQDFETEAALRRVLREFVDDSGLDIIRTAVYRFHALVAQRWRDGRVFLLGDAAHQMPPFMGQGLCAGVRDAVNLAWKLDHVMRGAAGDALLDSYEAERKPHAKTVVAHAKAFGLIIGELDADRARQRDARLEAELASGKAQTVRQHFIPDLAGGLIAMEAPGRPARGAGELFVQPWVFSGGSWSRLDDVMGFGFLLALREPALLQALPRSLVEAWQALGGRHVVIGPAALPERDGLFETWMKRHEAQAAIVRPDRYVYGTATDAAALETLLSRLLRSLAAQPCSLDVE</sequence>
<dbReference type="GO" id="GO:0019622">
    <property type="term" value="P:3-(3-hydroxy)phenylpropionate catabolic process"/>
    <property type="evidence" value="ECO:0007669"/>
    <property type="project" value="TreeGrafter"/>
</dbReference>
<dbReference type="InterPro" id="IPR050631">
    <property type="entry name" value="PheA/TfdB_FAD_monoxygenase"/>
</dbReference>
<dbReference type="SUPFAM" id="SSF51905">
    <property type="entry name" value="FAD/NAD(P)-binding domain"/>
    <property type="match status" value="1"/>
</dbReference>
<reference evidence="4" key="1">
    <citation type="submission" date="2017-10" db="EMBL/GenBank/DDBJ databases">
        <title>Whole genome sequencing of various Bordetella species.</title>
        <authorList>
            <person name="Weigand M.R."/>
            <person name="Loparev V."/>
            <person name="Peng Y."/>
            <person name="Bowden K.E."/>
            <person name="Tondella M.L."/>
            <person name="Williams M.M."/>
        </authorList>
    </citation>
    <scope>NUCLEOTIDE SEQUENCE [LARGE SCALE GENOMIC DNA]</scope>
    <source>
        <strain evidence="4">H720</strain>
    </source>
</reference>
<gene>
    <name evidence="3" type="ORF">CS347_08115</name>
</gene>
<dbReference type="Gene3D" id="3.50.50.60">
    <property type="entry name" value="FAD/NAD(P)-binding domain"/>
    <property type="match status" value="1"/>
</dbReference>
<protein>
    <submittedName>
        <fullName evidence="3">FAD-binding monooxygenase</fullName>
    </submittedName>
</protein>
<dbReference type="PANTHER" id="PTHR43476:SF3">
    <property type="entry name" value="FAD-BINDING MONOOXYGENASE"/>
    <property type="match status" value="1"/>
</dbReference>
<evidence type="ECO:0000259" key="2">
    <source>
        <dbReference type="Pfam" id="PF01494"/>
    </source>
</evidence>
<evidence type="ECO:0000256" key="1">
    <source>
        <dbReference type="ARBA" id="ARBA00023002"/>
    </source>
</evidence>
<proteinExistence type="predicted"/>